<dbReference type="AlphaFoldDB" id="A0A2S8GNJ5"/>
<evidence type="ECO:0000259" key="1">
    <source>
        <dbReference type="Pfam" id="PF00535"/>
    </source>
</evidence>
<dbReference type="Pfam" id="PF00535">
    <property type="entry name" value="Glycos_transf_2"/>
    <property type="match status" value="1"/>
</dbReference>
<proteinExistence type="predicted"/>
<dbReference type="GO" id="GO:0016758">
    <property type="term" value="F:hexosyltransferase activity"/>
    <property type="evidence" value="ECO:0007669"/>
    <property type="project" value="UniProtKB-ARBA"/>
</dbReference>
<dbReference type="SUPFAM" id="SSF53448">
    <property type="entry name" value="Nucleotide-diphospho-sugar transferases"/>
    <property type="match status" value="1"/>
</dbReference>
<protein>
    <recommendedName>
        <fullName evidence="1">Glycosyltransferase 2-like domain-containing protein</fullName>
    </recommendedName>
</protein>
<sequence>MYANMERSGRADDFPLVSVIVRTYQGREQLLAECLESIADQSYRPLEVVVVQDGGDSAKETAERFQRVDLTVRFVALPKGNRCIAGNAGLAAAQGEWLNFLDDDDLFLPQHVAVLVAAVKGTGETAAIAESLQAATKFASLVPLQYEESSRDPFPLPAKLVRGQIWFNNLFPIQACLFHRSLYERFGGFEEELDALEDWDLWQRYFSDRRIERVKETTSLFRVPASGGERSTRERRMATFYPAIERLQAERRVVISVAELLELEGTLSARHAYSFGGALFAISTRQLSRGLRYLRNLNRERPRLSSDVQNCVAAMLRDDRSDRFELSVQQIRQVVVQFWGIECPEKLLADTVSGTAVRFGFWWRMVAAVSFAKRWLGKSPTAAH</sequence>
<evidence type="ECO:0000313" key="3">
    <source>
        <dbReference type="Proteomes" id="UP000237819"/>
    </source>
</evidence>
<dbReference type="EMBL" id="PUHZ01000012">
    <property type="protein sequence ID" value="PQO45921.1"/>
    <property type="molecule type" value="Genomic_DNA"/>
</dbReference>
<comment type="caution">
    <text evidence="2">The sequence shown here is derived from an EMBL/GenBank/DDBJ whole genome shotgun (WGS) entry which is preliminary data.</text>
</comment>
<reference evidence="2 3" key="1">
    <citation type="submission" date="2018-02" db="EMBL/GenBank/DDBJ databases">
        <title>Comparative genomes isolates from brazilian mangrove.</title>
        <authorList>
            <person name="Araujo J.E."/>
            <person name="Taketani R.G."/>
            <person name="Silva M.C.P."/>
            <person name="Loureco M.V."/>
            <person name="Andreote F.D."/>
        </authorList>
    </citation>
    <scope>NUCLEOTIDE SEQUENCE [LARGE SCALE GENOMIC DNA]</scope>
    <source>
        <strain evidence="2 3">Nap-Phe MGV</strain>
    </source>
</reference>
<dbReference type="InterPro" id="IPR029044">
    <property type="entry name" value="Nucleotide-diphossugar_trans"/>
</dbReference>
<accession>A0A2S8GNJ5</accession>
<name>A0A2S8GNJ5_9BACT</name>
<dbReference type="Gene3D" id="3.90.550.10">
    <property type="entry name" value="Spore Coat Polysaccharide Biosynthesis Protein SpsA, Chain A"/>
    <property type="match status" value="1"/>
</dbReference>
<organism evidence="2 3">
    <name type="scientific">Blastopirellula marina</name>
    <dbReference type="NCBI Taxonomy" id="124"/>
    <lineage>
        <taxon>Bacteria</taxon>
        <taxon>Pseudomonadati</taxon>
        <taxon>Planctomycetota</taxon>
        <taxon>Planctomycetia</taxon>
        <taxon>Pirellulales</taxon>
        <taxon>Pirellulaceae</taxon>
        <taxon>Blastopirellula</taxon>
    </lineage>
</organism>
<dbReference type="InterPro" id="IPR001173">
    <property type="entry name" value="Glyco_trans_2-like"/>
</dbReference>
<evidence type="ECO:0000313" key="2">
    <source>
        <dbReference type="EMBL" id="PQO45921.1"/>
    </source>
</evidence>
<dbReference type="Proteomes" id="UP000237819">
    <property type="component" value="Unassembled WGS sequence"/>
</dbReference>
<dbReference type="PANTHER" id="PTHR22916">
    <property type="entry name" value="GLYCOSYLTRANSFERASE"/>
    <property type="match status" value="1"/>
</dbReference>
<feature type="domain" description="Glycosyltransferase 2-like" evidence="1">
    <location>
        <begin position="18"/>
        <end position="134"/>
    </location>
</feature>
<gene>
    <name evidence="2" type="ORF">C5Y93_11760</name>
</gene>